<dbReference type="GO" id="GO:0036064">
    <property type="term" value="C:ciliary basal body"/>
    <property type="evidence" value="ECO:0007669"/>
    <property type="project" value="TreeGrafter"/>
</dbReference>
<protein>
    <submittedName>
        <fullName evidence="4">Uncharacterized protein</fullName>
    </submittedName>
</protein>
<proteinExistence type="predicted"/>
<evidence type="ECO:0000256" key="2">
    <source>
        <dbReference type="ARBA" id="ARBA00023054"/>
    </source>
</evidence>
<evidence type="ECO:0000313" key="5">
    <source>
        <dbReference type="Proteomes" id="UP000494206"/>
    </source>
</evidence>
<evidence type="ECO:0000256" key="3">
    <source>
        <dbReference type="ARBA" id="ARBA00023273"/>
    </source>
</evidence>
<accession>A0A8S1F882</accession>
<dbReference type="OrthoDB" id="10254896at2759"/>
<dbReference type="PANTHER" id="PTHR31978:SF1">
    <property type="entry name" value="INTRAFLAGELLAR TRANSPORT PROTEIN 20 HOMOLOG"/>
    <property type="match status" value="1"/>
</dbReference>
<organism evidence="4 5">
    <name type="scientific">Caenorhabditis bovis</name>
    <dbReference type="NCBI Taxonomy" id="2654633"/>
    <lineage>
        <taxon>Eukaryota</taxon>
        <taxon>Metazoa</taxon>
        <taxon>Ecdysozoa</taxon>
        <taxon>Nematoda</taxon>
        <taxon>Chromadorea</taxon>
        <taxon>Rhabditida</taxon>
        <taxon>Rhabditina</taxon>
        <taxon>Rhabditomorpha</taxon>
        <taxon>Rhabditoidea</taxon>
        <taxon>Rhabditidae</taxon>
        <taxon>Peloderinae</taxon>
        <taxon>Caenorhabditis</taxon>
    </lineage>
</organism>
<dbReference type="GO" id="GO:0061512">
    <property type="term" value="P:protein localization to cilium"/>
    <property type="evidence" value="ECO:0007669"/>
    <property type="project" value="TreeGrafter"/>
</dbReference>
<dbReference type="GO" id="GO:0060271">
    <property type="term" value="P:cilium assembly"/>
    <property type="evidence" value="ECO:0007669"/>
    <property type="project" value="TreeGrafter"/>
</dbReference>
<dbReference type="GO" id="GO:0030990">
    <property type="term" value="C:intraciliary transport particle"/>
    <property type="evidence" value="ECO:0007669"/>
    <property type="project" value="TreeGrafter"/>
</dbReference>
<dbReference type="InterPro" id="IPR028172">
    <property type="entry name" value="FT20"/>
</dbReference>
<keyword evidence="5" id="KW-1185">Reference proteome</keyword>
<dbReference type="PANTHER" id="PTHR31978">
    <property type="entry name" value="INTRAFLAGELLAR TRANSPORT PROTEIN 20 HOMOLOG"/>
    <property type="match status" value="1"/>
</dbReference>
<evidence type="ECO:0000313" key="4">
    <source>
        <dbReference type="EMBL" id="CAB3407105.1"/>
    </source>
</evidence>
<comment type="caution">
    <text evidence="4">The sequence shown here is derived from an EMBL/GenBank/DDBJ whole genome shotgun (WGS) entry which is preliminary data.</text>
</comment>
<reference evidence="4 5" key="1">
    <citation type="submission" date="2020-04" db="EMBL/GenBank/DDBJ databases">
        <authorList>
            <person name="Laetsch R D."/>
            <person name="Stevens L."/>
            <person name="Kumar S."/>
            <person name="Blaxter L. M."/>
        </authorList>
    </citation>
    <scope>NUCLEOTIDE SEQUENCE [LARGE SCALE GENOMIC DNA]</scope>
</reference>
<dbReference type="GO" id="GO:0005737">
    <property type="term" value="C:cytoplasm"/>
    <property type="evidence" value="ECO:0007669"/>
    <property type="project" value="TreeGrafter"/>
</dbReference>
<gene>
    <name evidence="4" type="ORF">CBOVIS_LOCUS9081</name>
</gene>
<dbReference type="GO" id="GO:0005813">
    <property type="term" value="C:centrosome"/>
    <property type="evidence" value="ECO:0007669"/>
    <property type="project" value="TreeGrafter"/>
</dbReference>
<dbReference type="Pfam" id="PF14931">
    <property type="entry name" value="IFT20"/>
    <property type="match status" value="1"/>
</dbReference>
<comment type="subcellular location">
    <subcellularLocation>
        <location evidence="1">Cell projection</location>
        <location evidence="1">Cilium</location>
    </subcellularLocation>
</comment>
<dbReference type="GO" id="GO:0097546">
    <property type="term" value="C:ciliary base"/>
    <property type="evidence" value="ECO:0007669"/>
    <property type="project" value="TreeGrafter"/>
</dbReference>
<evidence type="ECO:0000256" key="1">
    <source>
        <dbReference type="ARBA" id="ARBA00004138"/>
    </source>
</evidence>
<name>A0A8S1F882_9PELO</name>
<sequence>MADEHLAKAGLYVDDFNRLRLIDPEIAEVIQGGNEKAKDFNELLKSFGSNTKSLIESVEQFARLVETEKIRAMTTRGANDASTISAHDPVILQMTIREYTVERDRLRAELEAVKSIEREQQEFIAKLMEQ</sequence>
<keyword evidence="2" id="KW-0175">Coiled coil</keyword>
<dbReference type="Proteomes" id="UP000494206">
    <property type="component" value="Unassembled WGS sequence"/>
</dbReference>
<keyword evidence="3" id="KW-0966">Cell projection</keyword>
<dbReference type="AlphaFoldDB" id="A0A8S1F882"/>
<dbReference type="GO" id="GO:0097730">
    <property type="term" value="C:non-motile cilium"/>
    <property type="evidence" value="ECO:0007669"/>
    <property type="project" value="TreeGrafter"/>
</dbReference>
<dbReference type="EMBL" id="CADEPM010000006">
    <property type="protein sequence ID" value="CAB3407105.1"/>
    <property type="molecule type" value="Genomic_DNA"/>
</dbReference>